<dbReference type="Pfam" id="PF23598">
    <property type="entry name" value="LRR_14"/>
    <property type="match status" value="1"/>
</dbReference>
<dbReference type="Proteomes" id="UP001419268">
    <property type="component" value="Unassembled WGS sequence"/>
</dbReference>
<keyword evidence="1" id="KW-0677">Repeat</keyword>
<evidence type="ECO:0000313" key="8">
    <source>
        <dbReference type="EMBL" id="KAK9141258.1"/>
    </source>
</evidence>
<dbReference type="Pfam" id="PF18052">
    <property type="entry name" value="Rx_N"/>
    <property type="match status" value="1"/>
</dbReference>
<dbReference type="GO" id="GO:0098542">
    <property type="term" value="P:defense response to other organism"/>
    <property type="evidence" value="ECO:0007669"/>
    <property type="project" value="TreeGrafter"/>
</dbReference>
<dbReference type="SUPFAM" id="SSF52058">
    <property type="entry name" value="L domain-like"/>
    <property type="match status" value="1"/>
</dbReference>
<evidence type="ECO:0000256" key="2">
    <source>
        <dbReference type="ARBA" id="ARBA00022741"/>
    </source>
</evidence>
<feature type="domain" description="NB-ARC" evidence="4">
    <location>
        <begin position="169"/>
        <end position="328"/>
    </location>
</feature>
<name>A0AAP0JXE1_9MAGN</name>
<feature type="domain" description="Disease resistance protein winged helix" evidence="6">
    <location>
        <begin position="412"/>
        <end position="503"/>
    </location>
</feature>
<dbReference type="PANTHER" id="PTHR23155:SF1185">
    <property type="entry name" value="DISEASE RESISTANCE RPP8-LIKE PROTEIN 3-RELATED"/>
    <property type="match status" value="1"/>
</dbReference>
<dbReference type="CDD" id="cd14798">
    <property type="entry name" value="RX-CC_like"/>
    <property type="match status" value="1"/>
</dbReference>
<dbReference type="InterPro" id="IPR002182">
    <property type="entry name" value="NB-ARC"/>
</dbReference>
<dbReference type="EMBL" id="JBBNAG010000004">
    <property type="protein sequence ID" value="KAK9141258.1"/>
    <property type="molecule type" value="Genomic_DNA"/>
</dbReference>
<dbReference type="FunFam" id="1.10.10.10:FF:000322">
    <property type="entry name" value="Probable disease resistance protein At1g63360"/>
    <property type="match status" value="1"/>
</dbReference>
<organism evidence="8 9">
    <name type="scientific">Stephania cephalantha</name>
    <dbReference type="NCBI Taxonomy" id="152367"/>
    <lineage>
        <taxon>Eukaryota</taxon>
        <taxon>Viridiplantae</taxon>
        <taxon>Streptophyta</taxon>
        <taxon>Embryophyta</taxon>
        <taxon>Tracheophyta</taxon>
        <taxon>Spermatophyta</taxon>
        <taxon>Magnoliopsida</taxon>
        <taxon>Ranunculales</taxon>
        <taxon>Menispermaceae</taxon>
        <taxon>Menispermoideae</taxon>
        <taxon>Cissampelideae</taxon>
        <taxon>Stephania</taxon>
    </lineage>
</organism>
<evidence type="ECO:0000259" key="7">
    <source>
        <dbReference type="Pfam" id="PF23598"/>
    </source>
</evidence>
<feature type="domain" description="Disease resistance N-terminal" evidence="5">
    <location>
        <begin position="6"/>
        <end position="91"/>
    </location>
</feature>
<evidence type="ECO:0000259" key="6">
    <source>
        <dbReference type="Pfam" id="PF23559"/>
    </source>
</evidence>
<dbReference type="InterPro" id="IPR038005">
    <property type="entry name" value="RX-like_CC"/>
</dbReference>
<dbReference type="SUPFAM" id="SSF52540">
    <property type="entry name" value="P-loop containing nucleoside triphosphate hydrolases"/>
    <property type="match status" value="1"/>
</dbReference>
<sequence length="920" mass="106205">MAGEIVVSVVDKLGKLLMREASLLSGVHQEVEQIQEELRQIQSFLQDADNEQAANENAKNWILDVTDIAYDAENVIDTFILKEEKKRRRTFTKRYACIFTDLIFRRKIQNEIERIKTRIRSVSDRRITYGIQSIGEGPSSTSQKLAEQRRSSPHFDELGIVGFHHDASELEGLLMNNDPELQFISIVGMGGCGKTTLAKSIYNSDDIKGHFGCRVWVYVSQNYRTEELQEDMEKQVKRSLEGTDSHLVGNNLYDLLELRRWLIVIDDIWTPRDWDRLRHLFPYTYTGSRILITTRRRDAVPRSHIHELEPLNPHDSWNLFVNRTFGKNTECPEHLEEVASLIVNKCGGLPLAIVVIAGMLSMKGTSITTWSRVLDGLKWHLNQESGQCSAILALSYYDLPFYLKSCFLYFGLFPAGILIPVRRLIRLWMAEGFVQARDLETPEDVATDYIQELVDRNLIQVVKKDAIQVDKKGKKAAITRVEQGELNWRSATCRMHELIRDLALLMGRNIHFQGNNGEKTRRVAIHTDADVWPPPNFHRRGSRIHSILLFVLQEEFSYTRMTKKRFMFLRVLDLEGTYISIMPKALGKLIHLRYLGLRRTWLTTLPSSVRKLFNLQTLDLKCTRINSLSSSIWRLKQLRHLYLNWNCMVLKHVDGPRENLQTLWGIGVVQENFRRGQLNQLTNLRKLGVEIGGDLPSQGEALAEWIHQLTRLEHLNLNSRAREAPHLTLHRHIHLFKLRLEGKLPNHTLFDRDQFPPCLTTLTLIVSFLRIDPMVTLAKLPNLRVLKLWYNSYIGQSMACISNGFAMLEVLEICDLDNLEEWLVEEGSMPNLRELQIINCKKLRMLPKGLVHLGNIKELRLAAMSISLRIRLMPYIGEDWYKIQHIPFIVPPLLNELPAPEMEHVHSGPLEPGSPISPRL</sequence>
<dbReference type="AlphaFoldDB" id="A0AAP0JXE1"/>
<gene>
    <name evidence="8" type="ORF">Scep_010939</name>
</gene>
<dbReference type="InterPro" id="IPR027417">
    <property type="entry name" value="P-loop_NTPase"/>
</dbReference>
<reference evidence="8 9" key="1">
    <citation type="submission" date="2024-01" db="EMBL/GenBank/DDBJ databases">
        <title>Genome assemblies of Stephania.</title>
        <authorList>
            <person name="Yang L."/>
        </authorList>
    </citation>
    <scope>NUCLEOTIDE SEQUENCE [LARGE SCALE GENOMIC DNA]</scope>
    <source>
        <strain evidence="8">JXDWG</strain>
        <tissue evidence="8">Leaf</tissue>
    </source>
</reference>
<evidence type="ECO:0000256" key="3">
    <source>
        <dbReference type="ARBA" id="ARBA00022821"/>
    </source>
</evidence>
<keyword evidence="9" id="KW-1185">Reference proteome</keyword>
<evidence type="ECO:0000259" key="5">
    <source>
        <dbReference type="Pfam" id="PF18052"/>
    </source>
</evidence>
<dbReference type="PRINTS" id="PR00364">
    <property type="entry name" value="DISEASERSIST"/>
</dbReference>
<dbReference type="InterPro" id="IPR044974">
    <property type="entry name" value="Disease_R_plants"/>
</dbReference>
<evidence type="ECO:0000259" key="4">
    <source>
        <dbReference type="Pfam" id="PF00931"/>
    </source>
</evidence>
<dbReference type="GO" id="GO:0043531">
    <property type="term" value="F:ADP binding"/>
    <property type="evidence" value="ECO:0007669"/>
    <property type="project" value="InterPro"/>
</dbReference>
<dbReference type="Pfam" id="PF23559">
    <property type="entry name" value="WHD_DRP"/>
    <property type="match status" value="1"/>
</dbReference>
<dbReference type="InterPro" id="IPR058922">
    <property type="entry name" value="WHD_DRP"/>
</dbReference>
<accession>A0AAP0JXE1</accession>
<protein>
    <submittedName>
        <fullName evidence="8">Uncharacterized protein</fullName>
    </submittedName>
</protein>
<feature type="domain" description="Disease resistance R13L4/SHOC-2-like LRR" evidence="7">
    <location>
        <begin position="561"/>
        <end position="862"/>
    </location>
</feature>
<dbReference type="InterPro" id="IPR055414">
    <property type="entry name" value="LRR_R13L4/SHOC2-like"/>
</dbReference>
<dbReference type="Pfam" id="PF00931">
    <property type="entry name" value="NB-ARC"/>
    <property type="match status" value="1"/>
</dbReference>
<dbReference type="FunFam" id="3.40.50.300:FF:001091">
    <property type="entry name" value="Probable disease resistance protein At1g61300"/>
    <property type="match status" value="1"/>
</dbReference>
<proteinExistence type="predicted"/>
<dbReference type="InterPro" id="IPR041118">
    <property type="entry name" value="Rx_N"/>
</dbReference>
<dbReference type="InterPro" id="IPR032675">
    <property type="entry name" value="LRR_dom_sf"/>
</dbReference>
<keyword evidence="3" id="KW-0611">Plant defense</keyword>
<dbReference type="Gene3D" id="1.20.5.4130">
    <property type="match status" value="1"/>
</dbReference>
<dbReference type="InterPro" id="IPR042197">
    <property type="entry name" value="Apaf_helical"/>
</dbReference>
<dbReference type="Gene3D" id="3.40.50.300">
    <property type="entry name" value="P-loop containing nucleotide triphosphate hydrolases"/>
    <property type="match status" value="1"/>
</dbReference>
<dbReference type="PANTHER" id="PTHR23155">
    <property type="entry name" value="DISEASE RESISTANCE PROTEIN RP"/>
    <property type="match status" value="1"/>
</dbReference>
<dbReference type="Gene3D" id="1.10.8.430">
    <property type="entry name" value="Helical domain of apoptotic protease-activating factors"/>
    <property type="match status" value="1"/>
</dbReference>
<comment type="caution">
    <text evidence="8">The sequence shown here is derived from an EMBL/GenBank/DDBJ whole genome shotgun (WGS) entry which is preliminary data.</text>
</comment>
<dbReference type="Gene3D" id="1.10.10.10">
    <property type="entry name" value="Winged helix-like DNA-binding domain superfamily/Winged helix DNA-binding domain"/>
    <property type="match status" value="1"/>
</dbReference>
<evidence type="ECO:0000313" key="9">
    <source>
        <dbReference type="Proteomes" id="UP001419268"/>
    </source>
</evidence>
<keyword evidence="2" id="KW-0547">Nucleotide-binding</keyword>
<dbReference type="Gene3D" id="3.80.10.10">
    <property type="entry name" value="Ribonuclease Inhibitor"/>
    <property type="match status" value="1"/>
</dbReference>
<dbReference type="InterPro" id="IPR036388">
    <property type="entry name" value="WH-like_DNA-bd_sf"/>
</dbReference>
<evidence type="ECO:0000256" key="1">
    <source>
        <dbReference type="ARBA" id="ARBA00022737"/>
    </source>
</evidence>